<comment type="caution">
    <text evidence="1">The sequence shown here is derived from an EMBL/GenBank/DDBJ whole genome shotgun (WGS) entry which is preliminary data.</text>
</comment>
<dbReference type="AlphaFoldDB" id="A0A316ACH8"/>
<reference evidence="1 2" key="1">
    <citation type="submission" date="2018-03" db="EMBL/GenBank/DDBJ databases">
        <title>Genomic Encyclopedia of Archaeal and Bacterial Type Strains, Phase II (KMG-II): from individual species to whole genera.</title>
        <authorList>
            <person name="Goeker M."/>
        </authorList>
    </citation>
    <scope>NUCLEOTIDE SEQUENCE [LARGE SCALE GENOMIC DNA]</scope>
    <source>
        <strain evidence="1 2">DSM 44889</strain>
    </source>
</reference>
<protein>
    <submittedName>
        <fullName evidence="1">Uncharacterized protein</fullName>
    </submittedName>
</protein>
<keyword evidence="2" id="KW-1185">Reference proteome</keyword>
<dbReference type="EMBL" id="QGDQ01000006">
    <property type="protein sequence ID" value="PWJ54604.1"/>
    <property type="molecule type" value="Genomic_DNA"/>
</dbReference>
<organism evidence="1 2">
    <name type="scientific">Quadrisphaera granulorum</name>
    <dbReference type="NCBI Taxonomy" id="317664"/>
    <lineage>
        <taxon>Bacteria</taxon>
        <taxon>Bacillati</taxon>
        <taxon>Actinomycetota</taxon>
        <taxon>Actinomycetes</taxon>
        <taxon>Kineosporiales</taxon>
        <taxon>Kineosporiaceae</taxon>
        <taxon>Quadrisphaera</taxon>
    </lineage>
</organism>
<evidence type="ECO:0000313" key="1">
    <source>
        <dbReference type="EMBL" id="PWJ54604.1"/>
    </source>
</evidence>
<proteinExistence type="predicted"/>
<gene>
    <name evidence="1" type="ORF">BXY45_10647</name>
</gene>
<evidence type="ECO:0000313" key="2">
    <source>
        <dbReference type="Proteomes" id="UP000245469"/>
    </source>
</evidence>
<sequence length="86" mass="8989">MLNSADPGTPTAAEVVTAVADAMGVQVEVVDDDERGEVSPWSTWPPFFLDTSASLATGYRPVGTHAETVVACVEELVGRLRCQPGG</sequence>
<dbReference type="Proteomes" id="UP000245469">
    <property type="component" value="Unassembled WGS sequence"/>
</dbReference>
<name>A0A316ACH8_9ACTN</name>
<accession>A0A316ACH8</accession>